<reference evidence="5" key="1">
    <citation type="submission" date="2016-11" db="UniProtKB">
        <authorList>
            <consortium name="WormBaseParasite"/>
        </authorList>
    </citation>
    <scope>IDENTIFICATION</scope>
</reference>
<feature type="compositionally biased region" description="Low complexity" evidence="2">
    <location>
        <begin position="61"/>
        <end position="73"/>
    </location>
</feature>
<protein>
    <submittedName>
        <fullName evidence="5">Bromo domain-containing protein</fullName>
    </submittedName>
</protein>
<organism evidence="4 5">
    <name type="scientific">Macrostomum lignano</name>
    <dbReference type="NCBI Taxonomy" id="282301"/>
    <lineage>
        <taxon>Eukaryota</taxon>
        <taxon>Metazoa</taxon>
        <taxon>Spiralia</taxon>
        <taxon>Lophotrochozoa</taxon>
        <taxon>Platyhelminthes</taxon>
        <taxon>Rhabditophora</taxon>
        <taxon>Macrostomorpha</taxon>
        <taxon>Macrostomida</taxon>
        <taxon>Macrostomidae</taxon>
        <taxon>Macrostomum</taxon>
    </lineage>
</organism>
<dbReference type="Gene3D" id="1.20.920.10">
    <property type="entry name" value="Bromodomain-like"/>
    <property type="match status" value="1"/>
</dbReference>
<feature type="domain" description="Bromo" evidence="3">
    <location>
        <begin position="173"/>
        <end position="204"/>
    </location>
</feature>
<feature type="compositionally biased region" description="Low complexity" evidence="2">
    <location>
        <begin position="116"/>
        <end position="135"/>
    </location>
</feature>
<dbReference type="AlphaFoldDB" id="A0A1I8F400"/>
<evidence type="ECO:0000313" key="4">
    <source>
        <dbReference type="Proteomes" id="UP000095280"/>
    </source>
</evidence>
<evidence type="ECO:0000256" key="2">
    <source>
        <dbReference type="SAM" id="MobiDB-lite"/>
    </source>
</evidence>
<accession>A0A1I8F400</accession>
<sequence>LDNGVPRPKLEHRGEVWVRNKGCTLAVVESEGGPDVNFVPDRVKTPTPGFADPAKLSNEDSMGSSSASASMMLPPSAAASASAVLNDSHANSAEQQRHLNWVREAGANGRPRTLRRSSTSAAQQAAVSSSSSLPRRLQEPVSTPSETIVDPSLRARSLIGVRPPAHPARAAASKLGSGKYTQAADMLADFELMFDNACLFNETEDHPRSIRMRWCCCGLSWRSVGLLAILDEDPAAAEACPTRTCSTHFARHRAAAPSPVSKSQTFIKTLRMQSDSLVRTPPTLDAVRVEIFHGQLGLACSLQLAASTCKMLKNLLKSEAA</sequence>
<dbReference type="Proteomes" id="UP000095280">
    <property type="component" value="Unplaced"/>
</dbReference>
<name>A0A1I8F400_9PLAT</name>
<keyword evidence="4" id="KW-1185">Reference proteome</keyword>
<evidence type="ECO:0000259" key="3">
    <source>
        <dbReference type="Pfam" id="PF00439"/>
    </source>
</evidence>
<evidence type="ECO:0000313" key="5">
    <source>
        <dbReference type="WBParaSite" id="maker-unitig_18071-snap-gene-0.2-mRNA-1"/>
    </source>
</evidence>
<proteinExistence type="predicted"/>
<dbReference type="SUPFAM" id="SSF47370">
    <property type="entry name" value="Bromodomain"/>
    <property type="match status" value="1"/>
</dbReference>
<feature type="region of interest" description="Disordered" evidence="2">
    <location>
        <begin position="107"/>
        <end position="145"/>
    </location>
</feature>
<dbReference type="InterPro" id="IPR001487">
    <property type="entry name" value="Bromodomain"/>
</dbReference>
<feature type="region of interest" description="Disordered" evidence="2">
    <location>
        <begin position="31"/>
        <end position="73"/>
    </location>
</feature>
<dbReference type="Pfam" id="PF00439">
    <property type="entry name" value="Bromodomain"/>
    <property type="match status" value="1"/>
</dbReference>
<dbReference type="WBParaSite" id="maker-unitig_18071-snap-gene-0.2-mRNA-1">
    <property type="protein sequence ID" value="maker-unitig_18071-snap-gene-0.2-mRNA-1"/>
    <property type="gene ID" value="maker-unitig_18071-snap-gene-0.2"/>
</dbReference>
<keyword evidence="1" id="KW-0103">Bromodomain</keyword>
<evidence type="ECO:0000256" key="1">
    <source>
        <dbReference type="ARBA" id="ARBA00023117"/>
    </source>
</evidence>
<dbReference type="InterPro" id="IPR036427">
    <property type="entry name" value="Bromodomain-like_sf"/>
</dbReference>